<accession>A0ABQ9EGR3</accession>
<sequence>MTRRSRILPPAGYRTSTKGHSVLKKWAYGQRAGGVDYDDSYVERYVPTFIPRHYDTGREEREIHRGVDREIIFSDHMMDECYDTARKSHNKDAALLREATAAVPPSKRNKYRRYEDEEPSIPLSRYKSTYVPYQKRSKKTVQPPTDISDGITTRHLKASRPNKSTTITPLGTLASRSWTSSSSKQPPPYQERTSKYPPDYYDRLISSIPSFTRSIGNIDVSPVGSLVGTPCESPYATPRESPERELGNSQASHSKEPLRPPRRGIRSKYNVGSYYRKLLRKRANQPGRKSKYWPYYDVESIGNSDVAGLFSDEEYEDVNDKYPDYYEYEGYPRDDYSNNDENYYVYNDAPSQVSDEYVPFVPRRRNFEEEDYKPVLPDLPDLAVAPYIPSNRNGGSGISEDMAFHNIVAQTAAKARKALRNVNLNEYDNASLILSVEGEYTHPERGDVLGFHYVARPIPLKGPNLATGPAYTAASSSDESSFSRYLNTMRDFREGIRQRLESGYAALRDVTRSVPTYSSYKPVEPKSSSSFQYSSPMIASYRRELEDGYGFGGSISLYPLHSHRRTDLALPSAASEAIPDHTHAMDLFDSKADVKLSTLDKIKIKVNSETYSDPRAVVASRRAARGVSYYREPPRYLPPPPPQQPHQQPPRTNYPSRRLEKEVVVLFNPYRLRPRPASSYYARVLAKAAMAGRVSLADYHPSPVTRTDLDREMAKRTELVHTIGRPWFYRRPYYSWYPYYSMYRYYRNPYYNYQEKTTRVRVLASPLPQKRKKSLRRTKAALVGSKVDVVLPKKRRPRSQYAQSVMRDIKRQEIAKHVGRRGGKAIRDEDGQFTKPKNLLSWKYRIEARVAPGDYFQTPRTFANMRDQIRHVKDKMDRHRQLMDRYLDTDTIGEAQKS</sequence>
<dbReference type="Proteomes" id="UP001217089">
    <property type="component" value="Unassembled WGS sequence"/>
</dbReference>
<proteinExistence type="predicted"/>
<protein>
    <submittedName>
        <fullName evidence="2">Uncharacterized protein</fullName>
    </submittedName>
</protein>
<name>A0ABQ9EGR3_TEGGR</name>
<comment type="caution">
    <text evidence="2">The sequence shown here is derived from an EMBL/GenBank/DDBJ whole genome shotgun (WGS) entry which is preliminary data.</text>
</comment>
<feature type="region of interest" description="Disordered" evidence="1">
    <location>
        <begin position="222"/>
        <end position="266"/>
    </location>
</feature>
<reference evidence="2 3" key="1">
    <citation type="submission" date="2022-12" db="EMBL/GenBank/DDBJ databases">
        <title>Chromosome-level genome of Tegillarca granosa.</title>
        <authorList>
            <person name="Kim J."/>
        </authorList>
    </citation>
    <scope>NUCLEOTIDE SEQUENCE [LARGE SCALE GENOMIC DNA]</scope>
    <source>
        <strain evidence="2">Teg-2019</strain>
        <tissue evidence="2">Adductor muscle</tissue>
    </source>
</reference>
<feature type="region of interest" description="Disordered" evidence="1">
    <location>
        <begin position="629"/>
        <end position="655"/>
    </location>
</feature>
<feature type="region of interest" description="Disordered" evidence="1">
    <location>
        <begin position="133"/>
        <end position="199"/>
    </location>
</feature>
<keyword evidence="3" id="KW-1185">Reference proteome</keyword>
<gene>
    <name evidence="2" type="ORF">KUTeg_019997</name>
</gene>
<evidence type="ECO:0000313" key="2">
    <source>
        <dbReference type="EMBL" id="KAJ8303601.1"/>
    </source>
</evidence>
<feature type="compositionally biased region" description="Pro residues" evidence="1">
    <location>
        <begin position="635"/>
        <end position="648"/>
    </location>
</feature>
<organism evidence="2 3">
    <name type="scientific">Tegillarca granosa</name>
    <name type="common">Malaysian cockle</name>
    <name type="synonym">Anadara granosa</name>
    <dbReference type="NCBI Taxonomy" id="220873"/>
    <lineage>
        <taxon>Eukaryota</taxon>
        <taxon>Metazoa</taxon>
        <taxon>Spiralia</taxon>
        <taxon>Lophotrochozoa</taxon>
        <taxon>Mollusca</taxon>
        <taxon>Bivalvia</taxon>
        <taxon>Autobranchia</taxon>
        <taxon>Pteriomorphia</taxon>
        <taxon>Arcoida</taxon>
        <taxon>Arcoidea</taxon>
        <taxon>Arcidae</taxon>
        <taxon>Tegillarca</taxon>
    </lineage>
</organism>
<evidence type="ECO:0000313" key="3">
    <source>
        <dbReference type="Proteomes" id="UP001217089"/>
    </source>
</evidence>
<dbReference type="EMBL" id="JARBDR010000917">
    <property type="protein sequence ID" value="KAJ8303601.1"/>
    <property type="molecule type" value="Genomic_DNA"/>
</dbReference>
<evidence type="ECO:0000256" key="1">
    <source>
        <dbReference type="SAM" id="MobiDB-lite"/>
    </source>
</evidence>